<feature type="transmembrane region" description="Helical" evidence="7">
    <location>
        <begin position="74"/>
        <end position="94"/>
    </location>
</feature>
<keyword evidence="3" id="KW-0547">Nucleotide-binding</keyword>
<organism evidence="10 11">
    <name type="scientific">Methanospirillum purgamenti</name>
    <dbReference type="NCBI Taxonomy" id="2834276"/>
    <lineage>
        <taxon>Archaea</taxon>
        <taxon>Methanobacteriati</taxon>
        <taxon>Methanobacteriota</taxon>
        <taxon>Stenosarchaea group</taxon>
        <taxon>Methanomicrobia</taxon>
        <taxon>Methanomicrobiales</taxon>
        <taxon>Methanospirillaceae</taxon>
        <taxon>Methanospirillum</taxon>
    </lineage>
</organism>
<keyword evidence="6 7" id="KW-0472">Membrane</keyword>
<dbReference type="Gene3D" id="1.20.1560.10">
    <property type="entry name" value="ABC transporter type 1, transmembrane domain"/>
    <property type="match status" value="1"/>
</dbReference>
<dbReference type="CDD" id="cd18547">
    <property type="entry name" value="ABC_6TM_Tm288_like"/>
    <property type="match status" value="1"/>
</dbReference>
<dbReference type="RefSeq" id="WP_214420947.1">
    <property type="nucleotide sequence ID" value="NZ_CP075546.1"/>
</dbReference>
<evidence type="ECO:0000256" key="6">
    <source>
        <dbReference type="ARBA" id="ARBA00023136"/>
    </source>
</evidence>
<sequence>MIRTKKSDPMTNVGDLKAMKENIKRLFSYMATYRYRLSCAIILMIGFSIAMGILPTLMGTATDIITGKGSLEQLQYVLIFFILDAAALWVCGHFSQRLLSDISQDALYTLRNDLFTHMQTLSLGFFDRQPIGELMSRLSNDTDVIDQFFSNGIQQVLQSVTTVIILTIIMIIIDPFLTLLVYLAVIGLLWISTTIARISGPAFDNMQEELGELNGYAEERLAGQKISIAYQQEESTAKGFLSISEHVARIGAKAEFVALSSVPATTIMANLQMILLLVVGGAMIIDGDIQLGELVAFLGLSSSISTPLSQIFSEYALIMNAIAGASRVFRILDEKPAVADGENAIPMPTISGDVIFDHVDFAYVPGRTVLKDNTFHANPGQIFGLCGPTGAGKSTIINILTRYYDIMSGSIQVDNVRIDSVKQDSLRAQIAQVLQEPFLFSGTIMDNLRYAREDATDEECVDAAKQAGAYEFIMAQPEGFDTFLMDGGANLSQGQRQMLTIARAMVAHPRLLILDEATSNVDTRTEKLIQNGLLHLQEGKTSFIIAHRLSTIRHADCILVINEGEIVERGTHNELMKKKGFYFNLYMSQFRGKLSAVTGVS</sequence>
<dbReference type="SUPFAM" id="SSF52540">
    <property type="entry name" value="P-loop containing nucleoside triphosphate hydrolases"/>
    <property type="match status" value="1"/>
</dbReference>
<keyword evidence="2 7" id="KW-0812">Transmembrane</keyword>
<dbReference type="PANTHER" id="PTHR43394:SF1">
    <property type="entry name" value="ATP-BINDING CASSETTE SUB-FAMILY B MEMBER 10, MITOCHONDRIAL"/>
    <property type="match status" value="1"/>
</dbReference>
<dbReference type="PROSITE" id="PS50929">
    <property type="entry name" value="ABC_TM1F"/>
    <property type="match status" value="1"/>
</dbReference>
<evidence type="ECO:0000256" key="1">
    <source>
        <dbReference type="ARBA" id="ARBA00004141"/>
    </source>
</evidence>
<comment type="subcellular location">
    <subcellularLocation>
        <location evidence="1">Membrane</location>
        <topology evidence="1">Multi-pass membrane protein</topology>
    </subcellularLocation>
</comment>
<reference evidence="10 11" key="1">
    <citation type="submission" date="2021-05" db="EMBL/GenBank/DDBJ databases">
        <title>A novel Methanospirillum isolate from a pyrite-forming mixed culture.</title>
        <authorList>
            <person name="Bunk B."/>
            <person name="Sproer C."/>
            <person name="Spring S."/>
            <person name="Pester M."/>
        </authorList>
    </citation>
    <scope>NUCLEOTIDE SEQUENCE [LARGE SCALE GENOMIC DNA]</scope>
    <source>
        <strain evidence="10 11">J.3.6.1-F.2.7.3</strain>
    </source>
</reference>
<dbReference type="SMART" id="SM00382">
    <property type="entry name" value="AAA"/>
    <property type="match status" value="1"/>
</dbReference>
<dbReference type="InterPro" id="IPR017871">
    <property type="entry name" value="ABC_transporter-like_CS"/>
</dbReference>
<evidence type="ECO:0000313" key="11">
    <source>
        <dbReference type="Proteomes" id="UP000680656"/>
    </source>
</evidence>
<dbReference type="InterPro" id="IPR011527">
    <property type="entry name" value="ABC1_TM_dom"/>
</dbReference>
<dbReference type="Pfam" id="PF00005">
    <property type="entry name" value="ABC_tran"/>
    <property type="match status" value="1"/>
</dbReference>
<evidence type="ECO:0000256" key="7">
    <source>
        <dbReference type="SAM" id="Phobius"/>
    </source>
</evidence>
<dbReference type="FunFam" id="3.40.50.300:FF:000218">
    <property type="entry name" value="Multidrug ABC transporter ATP-binding protein"/>
    <property type="match status" value="1"/>
</dbReference>
<protein>
    <submittedName>
        <fullName evidence="10">ABC transporter ATP-binding protein/permease</fullName>
    </submittedName>
</protein>
<dbReference type="InterPro" id="IPR027417">
    <property type="entry name" value="P-loop_NTPase"/>
</dbReference>
<evidence type="ECO:0000256" key="4">
    <source>
        <dbReference type="ARBA" id="ARBA00022840"/>
    </source>
</evidence>
<dbReference type="GO" id="GO:0016020">
    <property type="term" value="C:membrane"/>
    <property type="evidence" value="ECO:0007669"/>
    <property type="project" value="UniProtKB-SubCell"/>
</dbReference>
<evidence type="ECO:0000256" key="2">
    <source>
        <dbReference type="ARBA" id="ARBA00022692"/>
    </source>
</evidence>
<accession>A0A8E7B2W7</accession>
<evidence type="ECO:0000259" key="9">
    <source>
        <dbReference type="PROSITE" id="PS50929"/>
    </source>
</evidence>
<feature type="domain" description="ABC transporter" evidence="8">
    <location>
        <begin position="354"/>
        <end position="588"/>
    </location>
</feature>
<dbReference type="Gene3D" id="3.40.50.300">
    <property type="entry name" value="P-loop containing nucleotide triphosphate hydrolases"/>
    <property type="match status" value="1"/>
</dbReference>
<dbReference type="InterPro" id="IPR036640">
    <property type="entry name" value="ABC1_TM_sf"/>
</dbReference>
<gene>
    <name evidence="10" type="ORF">KHC33_06725</name>
</gene>
<dbReference type="InterPro" id="IPR039421">
    <property type="entry name" value="Type_1_exporter"/>
</dbReference>
<dbReference type="AlphaFoldDB" id="A0A8E7B2W7"/>
<name>A0A8E7B2W7_9EURY</name>
<dbReference type="Proteomes" id="UP000680656">
    <property type="component" value="Chromosome"/>
</dbReference>
<evidence type="ECO:0000259" key="8">
    <source>
        <dbReference type="PROSITE" id="PS50893"/>
    </source>
</evidence>
<keyword evidence="4 10" id="KW-0067">ATP-binding</keyword>
<dbReference type="Pfam" id="PF00664">
    <property type="entry name" value="ABC_membrane"/>
    <property type="match status" value="1"/>
</dbReference>
<keyword evidence="11" id="KW-1185">Reference proteome</keyword>
<evidence type="ECO:0000256" key="3">
    <source>
        <dbReference type="ARBA" id="ARBA00022741"/>
    </source>
</evidence>
<dbReference type="InterPro" id="IPR003593">
    <property type="entry name" value="AAA+_ATPase"/>
</dbReference>
<evidence type="ECO:0000256" key="5">
    <source>
        <dbReference type="ARBA" id="ARBA00022989"/>
    </source>
</evidence>
<dbReference type="GO" id="GO:0015421">
    <property type="term" value="F:ABC-type oligopeptide transporter activity"/>
    <property type="evidence" value="ECO:0007669"/>
    <property type="project" value="TreeGrafter"/>
</dbReference>
<feature type="transmembrane region" description="Helical" evidence="7">
    <location>
        <begin position="33"/>
        <end position="54"/>
    </location>
</feature>
<dbReference type="GO" id="GO:0005524">
    <property type="term" value="F:ATP binding"/>
    <property type="evidence" value="ECO:0007669"/>
    <property type="project" value="UniProtKB-KW"/>
</dbReference>
<dbReference type="InterPro" id="IPR003439">
    <property type="entry name" value="ABC_transporter-like_ATP-bd"/>
</dbReference>
<dbReference type="PANTHER" id="PTHR43394">
    <property type="entry name" value="ATP-DEPENDENT PERMEASE MDL1, MITOCHONDRIAL"/>
    <property type="match status" value="1"/>
</dbReference>
<dbReference type="GO" id="GO:0016887">
    <property type="term" value="F:ATP hydrolysis activity"/>
    <property type="evidence" value="ECO:0007669"/>
    <property type="project" value="InterPro"/>
</dbReference>
<evidence type="ECO:0000313" key="10">
    <source>
        <dbReference type="EMBL" id="QVV90173.1"/>
    </source>
</evidence>
<feature type="domain" description="ABC transmembrane type-1" evidence="9">
    <location>
        <begin position="40"/>
        <end position="320"/>
    </location>
</feature>
<proteinExistence type="predicted"/>
<dbReference type="CDD" id="cd03254">
    <property type="entry name" value="ABCC_Glucan_exporter_like"/>
    <property type="match status" value="1"/>
</dbReference>
<dbReference type="EMBL" id="CP075546">
    <property type="protein sequence ID" value="QVV90173.1"/>
    <property type="molecule type" value="Genomic_DNA"/>
</dbReference>
<dbReference type="SUPFAM" id="SSF90123">
    <property type="entry name" value="ABC transporter transmembrane region"/>
    <property type="match status" value="1"/>
</dbReference>
<dbReference type="PROSITE" id="PS50893">
    <property type="entry name" value="ABC_TRANSPORTER_2"/>
    <property type="match status" value="1"/>
</dbReference>
<dbReference type="GeneID" id="65096863"/>
<dbReference type="PROSITE" id="PS00211">
    <property type="entry name" value="ABC_TRANSPORTER_1"/>
    <property type="match status" value="1"/>
</dbReference>
<dbReference type="KEGG" id="mrtj:KHC33_06725"/>
<keyword evidence="5 7" id="KW-1133">Transmembrane helix</keyword>